<proteinExistence type="inferred from homology"/>
<evidence type="ECO:0000256" key="5">
    <source>
        <dbReference type="ARBA" id="ARBA00022842"/>
    </source>
</evidence>
<sequence>MTATCSPPANPIDADGLRDRVDAALGNFLDEQEERFDDLISDPQSRSQWRAATQSLRGFLAGGKRIRPAFCYWGWRGAGGGADDEGVIGAAAALELLHSFALVHDDIIDASDTRRGAPSLHRQHAELHRRSGGRGSSELFGTSIALLLGDLCLAWFHDMLATSGLPAERIREARPLVAHSLTELVLGQYLDVAEQACSRHSVSRSYTVIHYKTAKYTIERPLHLGGVLAGASPALLGSYTAYAMPLGEAFQLRDDVLGAFGDPAVTGKPVADDLRTRKATVLLATARERASAAQEAEIDRLFTGADLDDAQTTRLQDLVVETGALAECERLIDRRVDAAAAALGAMPVGDDVRAVLASLIRATTDRAR</sequence>
<keyword evidence="4" id="KW-0479">Metal-binding</keyword>
<reference evidence="7 8" key="1">
    <citation type="journal article" date="2019" name="Int. J. Syst. Evol. Microbiol.">
        <title>The Global Catalogue of Microorganisms (GCM) 10K type strain sequencing project: providing services to taxonomists for standard genome sequencing and annotation.</title>
        <authorList>
            <consortium name="The Broad Institute Genomics Platform"/>
            <consortium name="The Broad Institute Genome Sequencing Center for Infectious Disease"/>
            <person name="Wu L."/>
            <person name="Ma J."/>
        </authorList>
    </citation>
    <scope>NUCLEOTIDE SEQUENCE [LARGE SCALE GENOMIC DNA]</scope>
    <source>
        <strain evidence="7 8">JCM 10303</strain>
    </source>
</reference>
<protein>
    <submittedName>
        <fullName evidence="7">Polyprenyl synthetase family protein</fullName>
    </submittedName>
</protein>
<dbReference type="EMBL" id="BAAAGS010000014">
    <property type="protein sequence ID" value="GAA0525258.1"/>
    <property type="molecule type" value="Genomic_DNA"/>
</dbReference>
<comment type="cofactor">
    <cofactor evidence="1">
        <name>Mg(2+)</name>
        <dbReference type="ChEBI" id="CHEBI:18420"/>
    </cofactor>
</comment>
<organism evidence="7 8">
    <name type="scientific">Saccharopolyspora erythraea</name>
    <name type="common">Streptomyces erythraeus</name>
    <dbReference type="NCBI Taxonomy" id="1836"/>
    <lineage>
        <taxon>Bacteria</taxon>
        <taxon>Bacillati</taxon>
        <taxon>Actinomycetota</taxon>
        <taxon>Actinomycetes</taxon>
        <taxon>Pseudonocardiales</taxon>
        <taxon>Pseudonocardiaceae</taxon>
        <taxon>Saccharopolyspora</taxon>
    </lineage>
</organism>
<dbReference type="RefSeq" id="WP_009942406.1">
    <property type="nucleotide sequence ID" value="NZ_BAAAGS010000014.1"/>
</dbReference>
<dbReference type="PANTHER" id="PTHR12001">
    <property type="entry name" value="GERANYLGERANYL PYROPHOSPHATE SYNTHASE"/>
    <property type="match status" value="1"/>
</dbReference>
<dbReference type="SFLD" id="SFLDG01017">
    <property type="entry name" value="Polyprenyl_Transferase_Like"/>
    <property type="match status" value="1"/>
</dbReference>
<evidence type="ECO:0000256" key="3">
    <source>
        <dbReference type="ARBA" id="ARBA00022679"/>
    </source>
</evidence>
<evidence type="ECO:0000256" key="2">
    <source>
        <dbReference type="ARBA" id="ARBA00006706"/>
    </source>
</evidence>
<keyword evidence="5" id="KW-0460">Magnesium</keyword>
<dbReference type="Pfam" id="PF00348">
    <property type="entry name" value="polyprenyl_synt"/>
    <property type="match status" value="1"/>
</dbReference>
<gene>
    <name evidence="7" type="ORF">GCM10009533_25800</name>
</gene>
<evidence type="ECO:0000256" key="4">
    <source>
        <dbReference type="ARBA" id="ARBA00022723"/>
    </source>
</evidence>
<dbReference type="CDD" id="cd00685">
    <property type="entry name" value="Trans_IPPS_HT"/>
    <property type="match status" value="1"/>
</dbReference>
<dbReference type="Gene3D" id="1.10.600.10">
    <property type="entry name" value="Farnesyl Diphosphate Synthase"/>
    <property type="match status" value="1"/>
</dbReference>
<keyword evidence="3 6" id="KW-0808">Transferase</keyword>
<dbReference type="SFLD" id="SFLDS00005">
    <property type="entry name" value="Isoprenoid_Synthase_Type_I"/>
    <property type="match status" value="1"/>
</dbReference>
<dbReference type="PROSITE" id="PS00444">
    <property type="entry name" value="POLYPRENYL_SYNTHASE_2"/>
    <property type="match status" value="1"/>
</dbReference>
<dbReference type="InterPro" id="IPR033749">
    <property type="entry name" value="Polyprenyl_synt_CS"/>
</dbReference>
<evidence type="ECO:0000313" key="7">
    <source>
        <dbReference type="EMBL" id="GAA0525258.1"/>
    </source>
</evidence>
<dbReference type="Proteomes" id="UP001500729">
    <property type="component" value="Unassembled WGS sequence"/>
</dbReference>
<evidence type="ECO:0000256" key="1">
    <source>
        <dbReference type="ARBA" id="ARBA00001946"/>
    </source>
</evidence>
<dbReference type="InterPro" id="IPR008949">
    <property type="entry name" value="Isoprenoid_synthase_dom_sf"/>
</dbReference>
<evidence type="ECO:0000313" key="8">
    <source>
        <dbReference type="Proteomes" id="UP001500729"/>
    </source>
</evidence>
<dbReference type="PROSITE" id="PS00723">
    <property type="entry name" value="POLYPRENYL_SYNTHASE_1"/>
    <property type="match status" value="1"/>
</dbReference>
<accession>A0ABN1CST4</accession>
<evidence type="ECO:0000256" key="6">
    <source>
        <dbReference type="RuleBase" id="RU004466"/>
    </source>
</evidence>
<comment type="caution">
    <text evidence="7">The sequence shown here is derived from an EMBL/GenBank/DDBJ whole genome shotgun (WGS) entry which is preliminary data.</text>
</comment>
<name>A0ABN1CST4_SACER</name>
<dbReference type="InterPro" id="IPR000092">
    <property type="entry name" value="Polyprenyl_synt"/>
</dbReference>
<dbReference type="PANTHER" id="PTHR12001:SF85">
    <property type="entry name" value="SHORT CHAIN ISOPRENYL DIPHOSPHATE SYNTHASE"/>
    <property type="match status" value="1"/>
</dbReference>
<dbReference type="SUPFAM" id="SSF48576">
    <property type="entry name" value="Terpenoid synthases"/>
    <property type="match status" value="1"/>
</dbReference>
<comment type="similarity">
    <text evidence="2 6">Belongs to the FPP/GGPP synthase family.</text>
</comment>
<keyword evidence="8" id="KW-1185">Reference proteome</keyword>